<dbReference type="PANTHER" id="PTHR34524">
    <property type="entry name" value="CALCYPHOSIN"/>
    <property type="match status" value="1"/>
</dbReference>
<name>A0ABM4D5V4_HYDVU</name>
<dbReference type="PROSITE" id="PS50222">
    <property type="entry name" value="EF_HAND_2"/>
    <property type="match status" value="1"/>
</dbReference>
<keyword evidence="2" id="KW-0479">Metal-binding</keyword>
<keyword evidence="8" id="KW-1185">Reference proteome</keyword>
<gene>
    <name evidence="9" type="primary">LOC100209553</name>
</gene>
<comment type="similarity">
    <text evidence="1">Belongs to the aequorin family.</text>
</comment>
<dbReference type="RefSeq" id="XP_065669681.1">
    <property type="nucleotide sequence ID" value="XM_065813609.1"/>
</dbReference>
<dbReference type="PANTHER" id="PTHR34524:SF15">
    <property type="entry name" value="EF-HAND DOMAIN-CONTAINING PROTEIN"/>
    <property type="match status" value="1"/>
</dbReference>
<dbReference type="InterPro" id="IPR011992">
    <property type="entry name" value="EF-hand-dom_pair"/>
</dbReference>
<sequence length="537" mass="62519">MNEYRTRNQSSSIFGQNSFEQNDSKKILHGTLSPKKSAPGCVPKLVMDSLLNDNDLTYTKVHKDSFVKDKSVGHHGCWQVNQTIQTKNSLSKHADIPDLELNLSQSNDALASLSIAAKKVKDDMSNDRKNQLVRNNMKDEKERKIWQSNLNFVDKAVFNDQLDRLKIEEEKPSIEFPKFGFNNKFDPRQKRQQDIYQSRSILHNSENSDVLNRLSFSARIISTDGQNSRREINGVFFVPDKSLTMYEFRQFGNRSNALPFIQRGCYNHLKGCYKGETYCLFDICPGNDLLFETSQHVTLPDSMKKKAFAVFRITDVDEACKNKYLYDGKKRDEVEQIMTAYIMKFHEEKKVVSKIASNICKQLKTRATKTLVNIYHHFKLVDKQHVGLLNHDEVKTVLSKYRIIIDDEQFEEIWALIDKYHDNRVDFLDFSRTFIGEMSEVRKFWVRKAFSKIDANRTGCGKLSDIRKFYLAKQTFELKESDLVDELTQGFQDYKPPKDYNNESITYTLFEAYYEGVSLGIESDDEFIALVRNCWTI</sequence>
<keyword evidence="4" id="KW-0106">Calcium</keyword>
<organism evidence="8 9">
    <name type="scientific">Hydra vulgaris</name>
    <name type="common">Hydra</name>
    <name type="synonym">Hydra attenuata</name>
    <dbReference type="NCBI Taxonomy" id="6087"/>
    <lineage>
        <taxon>Eukaryota</taxon>
        <taxon>Metazoa</taxon>
        <taxon>Cnidaria</taxon>
        <taxon>Hydrozoa</taxon>
        <taxon>Hydroidolina</taxon>
        <taxon>Anthoathecata</taxon>
        <taxon>Aplanulata</taxon>
        <taxon>Hydridae</taxon>
        <taxon>Hydra</taxon>
    </lineage>
</organism>
<dbReference type="Gene3D" id="1.10.238.10">
    <property type="entry name" value="EF-hand"/>
    <property type="match status" value="2"/>
</dbReference>
<evidence type="ECO:0000259" key="7">
    <source>
        <dbReference type="PROSITE" id="PS50222"/>
    </source>
</evidence>
<protein>
    <submittedName>
        <fullName evidence="9">Calcyphosin-2 isoform X4</fullName>
    </submittedName>
</protein>
<evidence type="ECO:0000256" key="4">
    <source>
        <dbReference type="ARBA" id="ARBA00022837"/>
    </source>
</evidence>
<evidence type="ECO:0000256" key="1">
    <source>
        <dbReference type="ARBA" id="ARBA00007828"/>
    </source>
</evidence>
<keyword evidence="5" id="KW-0455">Luminescence</keyword>
<keyword evidence="3" id="KW-0677">Repeat</keyword>
<evidence type="ECO:0000256" key="6">
    <source>
        <dbReference type="ARBA" id="ARBA00023262"/>
    </source>
</evidence>
<keyword evidence="6" id="KW-0599">Photoprotein</keyword>
<proteinExistence type="inferred from homology"/>
<dbReference type="InterPro" id="IPR002048">
    <property type="entry name" value="EF_hand_dom"/>
</dbReference>
<dbReference type="Proteomes" id="UP001652625">
    <property type="component" value="Chromosome 12"/>
</dbReference>
<feature type="domain" description="EF-hand" evidence="7">
    <location>
        <begin position="405"/>
        <end position="440"/>
    </location>
</feature>
<evidence type="ECO:0000256" key="5">
    <source>
        <dbReference type="ARBA" id="ARBA00023223"/>
    </source>
</evidence>
<dbReference type="SUPFAM" id="SSF47473">
    <property type="entry name" value="EF-hand"/>
    <property type="match status" value="1"/>
</dbReference>
<evidence type="ECO:0000313" key="9">
    <source>
        <dbReference type="RefSeq" id="XP_065669681.1"/>
    </source>
</evidence>
<dbReference type="GeneID" id="100209553"/>
<evidence type="ECO:0000313" key="8">
    <source>
        <dbReference type="Proteomes" id="UP001652625"/>
    </source>
</evidence>
<reference evidence="9" key="1">
    <citation type="submission" date="2025-08" db="UniProtKB">
        <authorList>
            <consortium name="RefSeq"/>
        </authorList>
    </citation>
    <scope>IDENTIFICATION</scope>
</reference>
<dbReference type="InterPro" id="IPR051581">
    <property type="entry name" value="Ca-bind"/>
</dbReference>
<evidence type="ECO:0000256" key="3">
    <source>
        <dbReference type="ARBA" id="ARBA00022737"/>
    </source>
</evidence>
<accession>A0ABM4D5V4</accession>
<evidence type="ECO:0000256" key="2">
    <source>
        <dbReference type="ARBA" id="ARBA00022723"/>
    </source>
</evidence>